<feature type="compositionally biased region" description="Polar residues" evidence="1">
    <location>
        <begin position="42"/>
        <end position="51"/>
    </location>
</feature>
<evidence type="ECO:0000313" key="2">
    <source>
        <dbReference type="EMBL" id="PSS25361.1"/>
    </source>
</evidence>
<dbReference type="EMBL" id="KZ679007">
    <property type="protein sequence ID" value="PSS25361.1"/>
    <property type="molecule type" value="Genomic_DNA"/>
</dbReference>
<organism evidence="2 3">
    <name type="scientific">Amorphotheca resinae ATCC 22711</name>
    <dbReference type="NCBI Taxonomy" id="857342"/>
    <lineage>
        <taxon>Eukaryota</taxon>
        <taxon>Fungi</taxon>
        <taxon>Dikarya</taxon>
        <taxon>Ascomycota</taxon>
        <taxon>Pezizomycotina</taxon>
        <taxon>Leotiomycetes</taxon>
        <taxon>Helotiales</taxon>
        <taxon>Amorphothecaceae</taxon>
        <taxon>Amorphotheca</taxon>
    </lineage>
</organism>
<name>A0A2T3BAL3_AMORE</name>
<dbReference type="InParanoid" id="A0A2T3BAL3"/>
<dbReference type="AlphaFoldDB" id="A0A2T3BAL3"/>
<accession>A0A2T3BAL3</accession>
<evidence type="ECO:0000313" key="3">
    <source>
        <dbReference type="Proteomes" id="UP000241818"/>
    </source>
</evidence>
<feature type="region of interest" description="Disordered" evidence="1">
    <location>
        <begin position="32"/>
        <end position="107"/>
    </location>
</feature>
<reference evidence="2 3" key="1">
    <citation type="journal article" date="2018" name="New Phytol.">
        <title>Comparative genomics and transcriptomics depict ericoid mycorrhizal fungi as versatile saprotrophs and plant mutualists.</title>
        <authorList>
            <person name="Martino E."/>
            <person name="Morin E."/>
            <person name="Grelet G.A."/>
            <person name="Kuo A."/>
            <person name="Kohler A."/>
            <person name="Daghino S."/>
            <person name="Barry K.W."/>
            <person name="Cichocki N."/>
            <person name="Clum A."/>
            <person name="Dockter R.B."/>
            <person name="Hainaut M."/>
            <person name="Kuo R.C."/>
            <person name="LaButti K."/>
            <person name="Lindahl B.D."/>
            <person name="Lindquist E.A."/>
            <person name="Lipzen A."/>
            <person name="Khouja H.R."/>
            <person name="Magnuson J."/>
            <person name="Murat C."/>
            <person name="Ohm R.A."/>
            <person name="Singer S.W."/>
            <person name="Spatafora J.W."/>
            <person name="Wang M."/>
            <person name="Veneault-Fourrey C."/>
            <person name="Henrissat B."/>
            <person name="Grigoriev I.V."/>
            <person name="Martin F.M."/>
            <person name="Perotto S."/>
        </authorList>
    </citation>
    <scope>NUCLEOTIDE SEQUENCE [LARGE SCALE GENOMIC DNA]</scope>
    <source>
        <strain evidence="2 3">ATCC 22711</strain>
    </source>
</reference>
<protein>
    <submittedName>
        <fullName evidence="2">Uncharacterized protein</fullName>
    </submittedName>
</protein>
<dbReference type="Proteomes" id="UP000241818">
    <property type="component" value="Unassembled WGS sequence"/>
</dbReference>
<evidence type="ECO:0000256" key="1">
    <source>
        <dbReference type="SAM" id="MobiDB-lite"/>
    </source>
</evidence>
<feature type="compositionally biased region" description="Pro residues" evidence="1">
    <location>
        <begin position="62"/>
        <end position="75"/>
    </location>
</feature>
<proteinExistence type="predicted"/>
<keyword evidence="3" id="KW-1185">Reference proteome</keyword>
<gene>
    <name evidence="2" type="ORF">M430DRAFT_201315</name>
</gene>
<dbReference type="GeneID" id="36572308"/>
<sequence>MKHASPWTSISYVLRGREVRLRASLVYIRGPHSPYPFPLTSKPPTQSSLSKKTPIKSSQPPFKKPTPQTPTPPTQSSPALPQCATGNSSSSPHPTAPTTGVTWSPSPAVTISRTRARPHVAISTATLRLPCLSDAMTFLARNVAAR</sequence>
<feature type="compositionally biased region" description="Low complexity" evidence="1">
    <location>
        <begin position="88"/>
        <end position="99"/>
    </location>
</feature>
<dbReference type="RefSeq" id="XP_024723960.1">
    <property type="nucleotide sequence ID" value="XM_024864227.1"/>
</dbReference>